<evidence type="ECO:0000256" key="3">
    <source>
        <dbReference type="ARBA" id="ARBA00023237"/>
    </source>
</evidence>
<protein>
    <submittedName>
        <fullName evidence="6">Outer membrane lipoprotein Omp16</fullName>
    </submittedName>
</protein>
<dbReference type="InterPro" id="IPR006664">
    <property type="entry name" value="OMP_bac"/>
</dbReference>
<evidence type="ECO:0000259" key="5">
    <source>
        <dbReference type="PROSITE" id="PS51123"/>
    </source>
</evidence>
<dbReference type="PANTHER" id="PTHR30329">
    <property type="entry name" value="STATOR ELEMENT OF FLAGELLAR MOTOR COMPLEX"/>
    <property type="match status" value="1"/>
</dbReference>
<accession>A0A238JBM9</accession>
<feature type="domain" description="OmpA-like" evidence="5">
    <location>
        <begin position="66"/>
        <end position="182"/>
    </location>
</feature>
<organism evidence="6 7">
    <name type="scientific">Pelagimonas phthalicica</name>
    <dbReference type="NCBI Taxonomy" id="1037362"/>
    <lineage>
        <taxon>Bacteria</taxon>
        <taxon>Pseudomonadati</taxon>
        <taxon>Pseudomonadota</taxon>
        <taxon>Alphaproteobacteria</taxon>
        <taxon>Rhodobacterales</taxon>
        <taxon>Roseobacteraceae</taxon>
        <taxon>Pelagimonas</taxon>
    </lineage>
</organism>
<keyword evidence="3" id="KW-0998">Cell outer membrane</keyword>
<evidence type="ECO:0000256" key="1">
    <source>
        <dbReference type="ARBA" id="ARBA00004442"/>
    </source>
</evidence>
<dbReference type="PROSITE" id="PS51123">
    <property type="entry name" value="OMPA_2"/>
    <property type="match status" value="1"/>
</dbReference>
<evidence type="ECO:0000256" key="2">
    <source>
        <dbReference type="ARBA" id="ARBA00023136"/>
    </source>
</evidence>
<dbReference type="InterPro" id="IPR006665">
    <property type="entry name" value="OmpA-like"/>
</dbReference>
<dbReference type="InterPro" id="IPR050330">
    <property type="entry name" value="Bact_OuterMem_StrucFunc"/>
</dbReference>
<dbReference type="AlphaFoldDB" id="A0A238JBM9"/>
<dbReference type="PANTHER" id="PTHR30329:SF21">
    <property type="entry name" value="LIPOPROTEIN YIAD-RELATED"/>
    <property type="match status" value="1"/>
</dbReference>
<evidence type="ECO:0000256" key="4">
    <source>
        <dbReference type="PROSITE-ProRule" id="PRU00473"/>
    </source>
</evidence>
<keyword evidence="7" id="KW-1185">Reference proteome</keyword>
<dbReference type="SUPFAM" id="SSF103088">
    <property type="entry name" value="OmpA-like"/>
    <property type="match status" value="1"/>
</dbReference>
<dbReference type="Pfam" id="PF00691">
    <property type="entry name" value="OmpA"/>
    <property type="match status" value="1"/>
</dbReference>
<evidence type="ECO:0000313" key="6">
    <source>
        <dbReference type="EMBL" id="SMX27567.1"/>
    </source>
</evidence>
<dbReference type="CDD" id="cd07185">
    <property type="entry name" value="OmpA_C-like"/>
    <property type="match status" value="1"/>
</dbReference>
<gene>
    <name evidence="6" type="ORF">TRP8649_01673</name>
</gene>
<dbReference type="PROSITE" id="PS51257">
    <property type="entry name" value="PROKAR_LIPOPROTEIN"/>
    <property type="match status" value="1"/>
</dbReference>
<proteinExistence type="predicted"/>
<name>A0A238JBM9_9RHOB</name>
<evidence type="ECO:0000313" key="7">
    <source>
        <dbReference type="Proteomes" id="UP000225972"/>
    </source>
</evidence>
<dbReference type="Gene3D" id="3.30.1330.60">
    <property type="entry name" value="OmpA-like domain"/>
    <property type="match status" value="1"/>
</dbReference>
<comment type="subcellular location">
    <subcellularLocation>
        <location evidence="1">Cell outer membrane</location>
    </subcellularLocation>
</comment>
<sequence length="229" mass="24981">MIRTTITGITISLALAGCSSNPAGENVRGAFYREAGSLIDTGHFGNATMHNTQIMNGDKQFVYDLSQRFASEVMTTVNFAFNSSVLDAGAIDTLREQAHWIRQFPEVRFKVYGHTDKVGGNSYNKALGLRRARTVVNYLVSQGIDGSRLEAVVSFGETQPLIVTEGKERRNRRTVTEVSGFVDGHQTVMDGKYAEVIYREYVRSAEPVTGLTGVASSNLEVDSGIDGGE</sequence>
<reference evidence="7" key="1">
    <citation type="submission" date="2017-05" db="EMBL/GenBank/DDBJ databases">
        <authorList>
            <person name="Rodrigo-Torres L."/>
            <person name="Arahal R. D."/>
            <person name="Lucena T."/>
        </authorList>
    </citation>
    <scope>NUCLEOTIDE SEQUENCE [LARGE SCALE GENOMIC DNA]</scope>
    <source>
        <strain evidence="7">CECT 8649</strain>
    </source>
</reference>
<dbReference type="Proteomes" id="UP000225972">
    <property type="component" value="Unassembled WGS sequence"/>
</dbReference>
<dbReference type="GO" id="GO:0009279">
    <property type="term" value="C:cell outer membrane"/>
    <property type="evidence" value="ECO:0007669"/>
    <property type="project" value="UniProtKB-SubCell"/>
</dbReference>
<dbReference type="InterPro" id="IPR036737">
    <property type="entry name" value="OmpA-like_sf"/>
</dbReference>
<keyword evidence="6" id="KW-0449">Lipoprotein</keyword>
<keyword evidence="2 4" id="KW-0472">Membrane</keyword>
<dbReference type="PRINTS" id="PR01021">
    <property type="entry name" value="OMPADOMAIN"/>
</dbReference>
<dbReference type="EMBL" id="FXXP01000001">
    <property type="protein sequence ID" value="SMX27567.1"/>
    <property type="molecule type" value="Genomic_DNA"/>
</dbReference>